<evidence type="ECO:0000313" key="7">
    <source>
        <dbReference type="Proteomes" id="UP000190105"/>
    </source>
</evidence>
<evidence type="ECO:0000256" key="1">
    <source>
        <dbReference type="ARBA" id="ARBA00008520"/>
    </source>
</evidence>
<dbReference type="GO" id="GO:0015144">
    <property type="term" value="F:carbohydrate transmembrane transporter activity"/>
    <property type="evidence" value="ECO:0007669"/>
    <property type="project" value="InterPro"/>
</dbReference>
<keyword evidence="3 5" id="KW-0762">Sugar transport</keyword>
<dbReference type="InterPro" id="IPR006060">
    <property type="entry name" value="Maltose/Cyclodextrin-bd"/>
</dbReference>
<feature type="chain" id="PRO_5013429263" description="Maltodextrin-binding protein" evidence="5">
    <location>
        <begin position="23"/>
        <end position="430"/>
    </location>
</feature>
<dbReference type="Pfam" id="PF13416">
    <property type="entry name" value="SBP_bac_8"/>
    <property type="match status" value="1"/>
</dbReference>
<evidence type="ECO:0000256" key="3">
    <source>
        <dbReference type="ARBA" id="ARBA00022597"/>
    </source>
</evidence>
<proteinExistence type="inferred from homology"/>
<dbReference type="AlphaFoldDB" id="A0A1T4XNE3"/>
<dbReference type="GO" id="GO:1901982">
    <property type="term" value="F:maltose binding"/>
    <property type="evidence" value="ECO:0007669"/>
    <property type="project" value="TreeGrafter"/>
</dbReference>
<dbReference type="Proteomes" id="UP000190105">
    <property type="component" value="Unassembled WGS sequence"/>
</dbReference>
<keyword evidence="7" id="KW-1185">Reference proteome</keyword>
<gene>
    <name evidence="6" type="ORF">SAMN05443428_11094</name>
</gene>
<dbReference type="PRINTS" id="PR00181">
    <property type="entry name" value="MALTOSEBP"/>
</dbReference>
<comment type="subcellular location">
    <subcellularLocation>
        <location evidence="5">Cell membrane</location>
        <topology evidence="5">Lipid-anchor</topology>
    </subcellularLocation>
</comment>
<protein>
    <recommendedName>
        <fullName evidence="5">Maltodextrin-binding protein</fullName>
    </recommendedName>
</protein>
<evidence type="ECO:0000313" key="6">
    <source>
        <dbReference type="EMBL" id="SKA90595.1"/>
    </source>
</evidence>
<keyword evidence="5" id="KW-0449">Lipoprotein</keyword>
<keyword evidence="2 5" id="KW-0813">Transport</keyword>
<evidence type="ECO:0000256" key="4">
    <source>
        <dbReference type="ARBA" id="ARBA00022729"/>
    </source>
</evidence>
<dbReference type="Gene3D" id="3.40.190.10">
    <property type="entry name" value="Periplasmic binding protein-like II"/>
    <property type="match status" value="2"/>
</dbReference>
<dbReference type="EMBL" id="FUYH01000010">
    <property type="protein sequence ID" value="SKA90595.1"/>
    <property type="molecule type" value="Genomic_DNA"/>
</dbReference>
<dbReference type="InterPro" id="IPR006059">
    <property type="entry name" value="SBP"/>
</dbReference>
<name>A0A1T4XNE3_9CLOT</name>
<dbReference type="GO" id="GO:0015768">
    <property type="term" value="P:maltose transport"/>
    <property type="evidence" value="ECO:0007669"/>
    <property type="project" value="TreeGrafter"/>
</dbReference>
<feature type="signal peptide" evidence="5">
    <location>
        <begin position="1"/>
        <end position="22"/>
    </location>
</feature>
<sequence length="430" mass="47546">MKNTKKVLTLLCIVALLTGIFAACGKKEASNQNDQQQASQPAPEQKKVEIAFWEQDEANARNTLDALISEFQSQNPNITVKRTHFETEDLRKNFTSASLGTTGPDIVLGPNDNLGVFVPGNLVQSAEDVMGADFFKNFDSVALEAAKYYGKQYMIPDRNGNELCLLYNKKLVLEAPKTFEELMDISKKLQSEKKVQYGLAFNKVEPFFTVPFLGAFGGQVFDDVNAQSPKPTLDTPAMLEWAKFLLKLQNDKIIPKEADYDVASNLFKEGKVAFLINGPWEFGTYVKAGMDLGIAPIPSINGKYPAPYSAVKGYCISAGVTDPDKKAAVKKFLEFVNSKDAQLKMVDAHKQLPTNLEALQDSKITSDPMIAAQKEQLSKCVPMPIITQMRAVWDAMKPVQQELFAGKIKPEDAPKKIQKKAEEGIKALGF</sequence>
<dbReference type="PANTHER" id="PTHR30061:SF50">
    <property type="entry name" value="MALTOSE_MALTODEXTRIN-BINDING PERIPLASMIC PROTEIN"/>
    <property type="match status" value="1"/>
</dbReference>
<dbReference type="OrthoDB" id="9766758at2"/>
<keyword evidence="5" id="KW-1003">Cell membrane</keyword>
<evidence type="ECO:0000256" key="2">
    <source>
        <dbReference type="ARBA" id="ARBA00022448"/>
    </source>
</evidence>
<reference evidence="7" key="1">
    <citation type="submission" date="2017-02" db="EMBL/GenBank/DDBJ databases">
        <authorList>
            <person name="Varghese N."/>
            <person name="Submissions S."/>
        </authorList>
    </citation>
    <scope>NUCLEOTIDE SEQUENCE [LARGE SCALE GENOMIC DNA]</scope>
    <source>
        <strain evidence="7">USBA 833</strain>
    </source>
</reference>
<accession>A0A1T4XNE3</accession>
<evidence type="ECO:0000256" key="5">
    <source>
        <dbReference type="RuleBase" id="RU365005"/>
    </source>
</evidence>
<dbReference type="SUPFAM" id="SSF53850">
    <property type="entry name" value="Periplasmic binding protein-like II"/>
    <property type="match status" value="1"/>
</dbReference>
<dbReference type="RefSeq" id="WP_078696622.1">
    <property type="nucleotide sequence ID" value="NZ_FUYH01000010.1"/>
</dbReference>
<comment type="similarity">
    <text evidence="1 5">Belongs to the bacterial solute-binding protein 1 family.</text>
</comment>
<dbReference type="GO" id="GO:0042956">
    <property type="term" value="P:maltodextrin transmembrane transport"/>
    <property type="evidence" value="ECO:0007669"/>
    <property type="project" value="TreeGrafter"/>
</dbReference>
<keyword evidence="4 5" id="KW-0732">Signal</keyword>
<dbReference type="PROSITE" id="PS51257">
    <property type="entry name" value="PROKAR_LIPOPROTEIN"/>
    <property type="match status" value="1"/>
</dbReference>
<dbReference type="GO" id="GO:0055052">
    <property type="term" value="C:ATP-binding cassette (ABC) transporter complex, substrate-binding subunit-containing"/>
    <property type="evidence" value="ECO:0007669"/>
    <property type="project" value="TreeGrafter"/>
</dbReference>
<dbReference type="PANTHER" id="PTHR30061">
    <property type="entry name" value="MALTOSE-BINDING PERIPLASMIC PROTEIN"/>
    <property type="match status" value="1"/>
</dbReference>
<organism evidence="6 7">
    <name type="scientific">Caloramator quimbayensis</name>
    <dbReference type="NCBI Taxonomy" id="1147123"/>
    <lineage>
        <taxon>Bacteria</taxon>
        <taxon>Bacillati</taxon>
        <taxon>Bacillota</taxon>
        <taxon>Clostridia</taxon>
        <taxon>Eubacteriales</taxon>
        <taxon>Clostridiaceae</taxon>
        <taxon>Caloramator</taxon>
    </lineage>
</organism>
<dbReference type="STRING" id="1147123.SAMN05443428_11094"/>
<keyword evidence="5" id="KW-0472">Membrane</keyword>